<feature type="compositionally biased region" description="Acidic residues" evidence="1">
    <location>
        <begin position="282"/>
        <end position="291"/>
    </location>
</feature>
<comment type="caution">
    <text evidence="2">The sequence shown here is derived from an EMBL/GenBank/DDBJ whole genome shotgun (WGS) entry which is preliminary data.</text>
</comment>
<dbReference type="AlphaFoldDB" id="A0A5C4W9J6"/>
<gene>
    <name evidence="2" type="ORF">FH608_023890</name>
</gene>
<name>A0A5C4W9J6_9ACTN</name>
<evidence type="ECO:0000256" key="1">
    <source>
        <dbReference type="SAM" id="MobiDB-lite"/>
    </source>
</evidence>
<dbReference type="Proteomes" id="UP000312512">
    <property type="component" value="Unassembled WGS sequence"/>
</dbReference>
<dbReference type="RefSeq" id="WP_139632821.1">
    <property type="nucleotide sequence ID" value="NZ_CP045572.1"/>
</dbReference>
<reference evidence="2 3" key="1">
    <citation type="submission" date="2019-10" db="EMBL/GenBank/DDBJ databases">
        <title>Nonomuraea sp. nov., isolated from Phyllanthus amarus.</title>
        <authorList>
            <person name="Klykleung N."/>
            <person name="Tanasupawat S."/>
        </authorList>
    </citation>
    <scope>NUCLEOTIDE SEQUENCE [LARGE SCALE GENOMIC DNA]</scope>
    <source>
        <strain evidence="2 3">PA1-10</strain>
    </source>
</reference>
<proteinExistence type="predicted"/>
<organism evidence="2 3">
    <name type="scientific">Nonomuraea phyllanthi</name>
    <dbReference type="NCBI Taxonomy" id="2219224"/>
    <lineage>
        <taxon>Bacteria</taxon>
        <taxon>Bacillati</taxon>
        <taxon>Actinomycetota</taxon>
        <taxon>Actinomycetes</taxon>
        <taxon>Streptosporangiales</taxon>
        <taxon>Streptosporangiaceae</taxon>
        <taxon>Nonomuraea</taxon>
    </lineage>
</organism>
<evidence type="ECO:0000313" key="2">
    <source>
        <dbReference type="EMBL" id="KAB8192551.1"/>
    </source>
</evidence>
<dbReference type="EMBL" id="VDLX02000009">
    <property type="protein sequence ID" value="KAB8192551.1"/>
    <property type="molecule type" value="Genomic_DNA"/>
</dbReference>
<feature type="region of interest" description="Disordered" evidence="1">
    <location>
        <begin position="119"/>
        <end position="151"/>
    </location>
</feature>
<sequence>MRHDARHGRAANENTGRTPGREFNREGIGTMAIHATEMVVAENAANDTEILADAPVTGPDGPAIPAPGTDNQGGAEARVAAVRAALIATPGGSATAIGAAAGMSRVTAGKILNQLEDDGRARRVAGGRDGQGRGRTPDQWYPADNDDMTDSSTVASEQTVEVDLPDTAEATPTAATTDGLNAADLDETTEEATGLDTHQEAVLAALEGNSGWSAAAIGAAAGLTQEGAIKVLEQLVAARLASRGDEEDPNKDEWHLASGGEQTACDEAPEVNVEPTETFPPDADETPDEPIAEPVADTDPAWVGVRAELLELADLLSGTVTAKDDNGDSVMALGRLEMAMAKAAQVHRTARAVLTGITPAPARTPSTRTGNGGGGGATVRPGALRDRVHAHLTEHPGKEFTPYEIGRVLDASSGAVANALDRLVSLGQAALTCERPRRFALAATDSTSD</sequence>
<dbReference type="OrthoDB" id="3483797at2"/>
<keyword evidence="3" id="KW-1185">Reference proteome</keyword>
<accession>A0A5C4W9J6</accession>
<accession>A0A5P9YN25</accession>
<evidence type="ECO:0000313" key="3">
    <source>
        <dbReference type="Proteomes" id="UP000312512"/>
    </source>
</evidence>
<feature type="region of interest" description="Disordered" evidence="1">
    <location>
        <begin position="1"/>
        <end position="25"/>
    </location>
</feature>
<protein>
    <submittedName>
        <fullName evidence="2">Uncharacterized protein</fullName>
    </submittedName>
</protein>
<feature type="region of interest" description="Disordered" evidence="1">
    <location>
        <begin position="267"/>
        <end position="295"/>
    </location>
</feature>